<sequence>MVPPDLPRPRLSGSFRAALPLLPREARKAVALVYRFARDWDCWADEAVDPVAAEARLADWRQAVAALAEGIWTAPLPAEFVALVTRYRLPIPPFLALLDGILSDLRAPIDAPPAADLALYCDRVAGAVGELILAALGVDDPALAQAAGRALQLTNILRDLEADAAQGRIYLPQEAWDGRAPAATDLRWAAAFLVPQVEAAYAEAFARLAEKPFAGRRAVWAMVALYHRLFLCLRAADFASGTRVRRRDRVQVLLRALILR</sequence>
<dbReference type="Pfam" id="PF00494">
    <property type="entry name" value="SQS_PSY"/>
    <property type="match status" value="1"/>
</dbReference>
<dbReference type="EMBL" id="LAJY01000400">
    <property type="protein sequence ID" value="KJV08969.1"/>
    <property type="molecule type" value="Genomic_DNA"/>
</dbReference>
<keyword evidence="2" id="KW-1185">Reference proteome</keyword>
<organism evidence="1 2">
    <name type="scientific">Elstera litoralis</name>
    <dbReference type="NCBI Taxonomy" id="552518"/>
    <lineage>
        <taxon>Bacteria</taxon>
        <taxon>Pseudomonadati</taxon>
        <taxon>Pseudomonadota</taxon>
        <taxon>Alphaproteobacteria</taxon>
        <taxon>Rhodospirillales</taxon>
        <taxon>Rhodospirillaceae</taxon>
        <taxon>Elstera</taxon>
    </lineage>
</organism>
<evidence type="ECO:0000313" key="2">
    <source>
        <dbReference type="Proteomes" id="UP000033774"/>
    </source>
</evidence>
<dbReference type="Gene3D" id="1.10.600.10">
    <property type="entry name" value="Farnesyl Diphosphate Synthase"/>
    <property type="match status" value="1"/>
</dbReference>
<proteinExistence type="predicted"/>
<dbReference type="AlphaFoldDB" id="A0A0F3ITN1"/>
<dbReference type="Proteomes" id="UP000033774">
    <property type="component" value="Unassembled WGS sequence"/>
</dbReference>
<dbReference type="InterPro" id="IPR008949">
    <property type="entry name" value="Isoprenoid_synthase_dom_sf"/>
</dbReference>
<protein>
    <recommendedName>
        <fullName evidence="3">Phytoene synthase</fullName>
    </recommendedName>
</protein>
<dbReference type="SFLD" id="SFLDG01018">
    <property type="entry name" value="Squalene/Phytoene_Synthase_Lik"/>
    <property type="match status" value="1"/>
</dbReference>
<comment type="caution">
    <text evidence="1">The sequence shown here is derived from an EMBL/GenBank/DDBJ whole genome shotgun (WGS) entry which is preliminary data.</text>
</comment>
<evidence type="ECO:0000313" key="1">
    <source>
        <dbReference type="EMBL" id="KJV08969.1"/>
    </source>
</evidence>
<reference evidence="1 2" key="1">
    <citation type="submission" date="2015-03" db="EMBL/GenBank/DDBJ databases">
        <title>Draft genome sequence of Elstera litoralis.</title>
        <authorList>
            <person name="Rahalkar M.C."/>
            <person name="Dhakephalkar P.K."/>
            <person name="Pore S.D."/>
            <person name="Arora P."/>
            <person name="Kapse N.G."/>
            <person name="Pandit P.S."/>
        </authorList>
    </citation>
    <scope>NUCLEOTIDE SEQUENCE [LARGE SCALE GENOMIC DNA]</scope>
    <source>
        <strain evidence="1 2">Dia-1</strain>
    </source>
</reference>
<name>A0A0F3ITN1_9PROT</name>
<dbReference type="PATRIC" id="fig|552518.3.peg.2660"/>
<dbReference type="GO" id="GO:0016765">
    <property type="term" value="F:transferase activity, transferring alkyl or aryl (other than methyl) groups"/>
    <property type="evidence" value="ECO:0007669"/>
    <property type="project" value="UniProtKB-ARBA"/>
</dbReference>
<dbReference type="PANTHER" id="PTHR31480">
    <property type="entry name" value="BIFUNCTIONAL LYCOPENE CYCLASE/PHYTOENE SYNTHASE"/>
    <property type="match status" value="1"/>
</dbReference>
<evidence type="ECO:0008006" key="3">
    <source>
        <dbReference type="Google" id="ProtNLM"/>
    </source>
</evidence>
<dbReference type="SUPFAM" id="SSF48576">
    <property type="entry name" value="Terpenoid synthases"/>
    <property type="match status" value="1"/>
</dbReference>
<dbReference type="InterPro" id="IPR002060">
    <property type="entry name" value="Squ/phyt_synthse"/>
</dbReference>
<accession>A0A0F3ITN1</accession>
<gene>
    <name evidence="1" type="ORF">VZ95_14385</name>
</gene>
<dbReference type="SFLD" id="SFLDS00005">
    <property type="entry name" value="Isoprenoid_Synthase_Type_I"/>
    <property type="match status" value="1"/>
</dbReference>